<protein>
    <submittedName>
        <fullName evidence="1">Uncharacterized protein</fullName>
    </submittedName>
</protein>
<sequence>MQARGHEPREVRHVDPELGAHLVGDRPERREVELARVGRPAGDDHLRLHLEGGAAHLIHVDAERLGVDLVGVGLVELAGEVELHTVREVPAVRELEAQDAVAGLRDGRQHGGVGGGTGMRLHVGVGGAEELLGTLDGEGLDHVDELASAVVTATGVALGVLVGEHRALSLEHGPRHEVLGGDHLERRALATEFGLQRGGDLGVDLSQRGKEGGFDGHWRSLGSRENYPVIAGQPRRTAAVLVFVAPRW</sequence>
<dbReference type="EMBL" id="BSVA01000001">
    <property type="protein sequence ID" value="GMA91303.1"/>
    <property type="molecule type" value="Genomic_DNA"/>
</dbReference>
<name>A0ABQ6JSL5_9MICO</name>
<keyword evidence="2" id="KW-1185">Reference proteome</keyword>
<accession>A0ABQ6JSL5</accession>
<organism evidence="1 2">
    <name type="scientific">Homoserinibacter gongjuensis</name>
    <dbReference type="NCBI Taxonomy" id="1162968"/>
    <lineage>
        <taxon>Bacteria</taxon>
        <taxon>Bacillati</taxon>
        <taxon>Actinomycetota</taxon>
        <taxon>Actinomycetes</taxon>
        <taxon>Micrococcales</taxon>
        <taxon>Microbacteriaceae</taxon>
        <taxon>Homoserinibacter</taxon>
    </lineage>
</organism>
<evidence type="ECO:0000313" key="2">
    <source>
        <dbReference type="Proteomes" id="UP001157069"/>
    </source>
</evidence>
<gene>
    <name evidence="1" type="ORF">GCM10025869_18320</name>
</gene>
<dbReference type="Proteomes" id="UP001157069">
    <property type="component" value="Unassembled WGS sequence"/>
</dbReference>
<comment type="caution">
    <text evidence="1">The sequence shown here is derived from an EMBL/GenBank/DDBJ whole genome shotgun (WGS) entry which is preliminary data.</text>
</comment>
<reference evidence="2" key="1">
    <citation type="journal article" date="2019" name="Int. J. Syst. Evol. Microbiol.">
        <title>The Global Catalogue of Microorganisms (GCM) 10K type strain sequencing project: providing services to taxonomists for standard genome sequencing and annotation.</title>
        <authorList>
            <consortium name="The Broad Institute Genomics Platform"/>
            <consortium name="The Broad Institute Genome Sequencing Center for Infectious Disease"/>
            <person name="Wu L."/>
            <person name="Ma J."/>
        </authorList>
    </citation>
    <scope>NUCLEOTIDE SEQUENCE [LARGE SCALE GENOMIC DNA]</scope>
    <source>
        <strain evidence="2">NBRC 108755</strain>
    </source>
</reference>
<evidence type="ECO:0000313" key="1">
    <source>
        <dbReference type="EMBL" id="GMA91303.1"/>
    </source>
</evidence>
<proteinExistence type="predicted"/>